<evidence type="ECO:0000256" key="11">
    <source>
        <dbReference type="ARBA" id="ARBA00047944"/>
    </source>
</evidence>
<dbReference type="EC" id="2.1.1.193" evidence="3 12"/>
<dbReference type="GO" id="GO:0070042">
    <property type="term" value="F:rRNA (uridine-N3-)-methyltransferase activity"/>
    <property type="evidence" value="ECO:0007669"/>
    <property type="project" value="TreeGrafter"/>
</dbReference>
<dbReference type="PATRIC" id="fig|1441730.3.peg.1813"/>
<keyword evidence="6 12" id="KW-0698">rRNA processing</keyword>
<reference evidence="16" key="1">
    <citation type="submission" date="2015-01" db="EMBL/GenBank/DDBJ databases">
        <title>Draft genome sequence of Rhodococcus pyridinivorans strain KG-16, a hydrocarbon-degrading bacterium.</title>
        <authorList>
            <person name="Aggarwal R.K."/>
            <person name="Dawar C."/>
        </authorList>
    </citation>
    <scope>NUCLEOTIDE SEQUENCE [LARGE SCALE GENOMIC DNA]</scope>
    <source>
        <strain evidence="16">KG-16</strain>
    </source>
</reference>
<organism evidence="15 16">
    <name type="scientific">Rhodococcus pyridinivorans KG-16</name>
    <dbReference type="NCBI Taxonomy" id="1441730"/>
    <lineage>
        <taxon>Bacteria</taxon>
        <taxon>Bacillati</taxon>
        <taxon>Actinomycetota</taxon>
        <taxon>Actinomycetes</taxon>
        <taxon>Mycobacteriales</taxon>
        <taxon>Nocardiaceae</taxon>
        <taxon>Rhodococcus</taxon>
    </lineage>
</organism>
<evidence type="ECO:0000313" key="16">
    <source>
        <dbReference type="Proteomes" id="UP000053060"/>
    </source>
</evidence>
<dbReference type="InterPro" id="IPR029026">
    <property type="entry name" value="tRNA_m1G_MTases_N"/>
</dbReference>
<comment type="function">
    <text evidence="10 12">Specifically methylates the N3 position of the uracil ring of uridine 1498 (m3U1498) in 16S rRNA. Acts on the fully assembled 30S ribosomal subunit.</text>
</comment>
<dbReference type="InterPro" id="IPR015947">
    <property type="entry name" value="PUA-like_sf"/>
</dbReference>
<evidence type="ECO:0000256" key="6">
    <source>
        <dbReference type="ARBA" id="ARBA00022552"/>
    </source>
</evidence>
<evidence type="ECO:0000256" key="1">
    <source>
        <dbReference type="ARBA" id="ARBA00004496"/>
    </source>
</evidence>
<comment type="subcellular location">
    <subcellularLocation>
        <location evidence="1 12">Cytoplasm</location>
    </subcellularLocation>
</comment>
<dbReference type="PIRSF" id="PIRSF015601">
    <property type="entry name" value="MTase_slr0722"/>
    <property type="match status" value="1"/>
</dbReference>
<dbReference type="FunFam" id="3.40.1280.10:FF:000023">
    <property type="entry name" value="Ribosomal RNA small subunit methyltransferase E"/>
    <property type="match status" value="1"/>
</dbReference>
<protein>
    <recommendedName>
        <fullName evidence="4 12">Ribosomal RNA small subunit methyltransferase E</fullName>
        <ecNumber evidence="3 12">2.1.1.193</ecNumber>
    </recommendedName>
</protein>
<comment type="caution">
    <text evidence="15">The sequence shown here is derived from an EMBL/GenBank/DDBJ whole genome shotgun (WGS) entry which is preliminary data.</text>
</comment>
<evidence type="ECO:0000256" key="3">
    <source>
        <dbReference type="ARBA" id="ARBA00012328"/>
    </source>
</evidence>
<dbReference type="Proteomes" id="UP000053060">
    <property type="component" value="Unassembled WGS sequence"/>
</dbReference>
<proteinExistence type="inferred from homology"/>
<dbReference type="RefSeq" id="WP_060651488.1">
    <property type="nucleotide sequence ID" value="NZ_AZXY01000003.1"/>
</dbReference>
<dbReference type="GO" id="GO:0005737">
    <property type="term" value="C:cytoplasm"/>
    <property type="evidence" value="ECO:0007669"/>
    <property type="project" value="UniProtKB-SubCell"/>
</dbReference>
<evidence type="ECO:0000313" key="15">
    <source>
        <dbReference type="EMBL" id="KSZ59393.1"/>
    </source>
</evidence>
<dbReference type="InterPro" id="IPR046886">
    <property type="entry name" value="RsmE_MTase_dom"/>
</dbReference>
<dbReference type="NCBIfam" id="TIGR00046">
    <property type="entry name" value="RsmE family RNA methyltransferase"/>
    <property type="match status" value="1"/>
</dbReference>
<name>A0A0V9UN08_9NOCA</name>
<evidence type="ECO:0000259" key="14">
    <source>
        <dbReference type="Pfam" id="PF20260"/>
    </source>
</evidence>
<comment type="catalytic activity">
    <reaction evidence="11 12">
        <text>uridine(1498) in 16S rRNA + S-adenosyl-L-methionine = N(3)-methyluridine(1498) in 16S rRNA + S-adenosyl-L-homocysteine + H(+)</text>
        <dbReference type="Rhea" id="RHEA:42920"/>
        <dbReference type="Rhea" id="RHEA-COMP:10283"/>
        <dbReference type="Rhea" id="RHEA-COMP:10284"/>
        <dbReference type="ChEBI" id="CHEBI:15378"/>
        <dbReference type="ChEBI" id="CHEBI:57856"/>
        <dbReference type="ChEBI" id="CHEBI:59789"/>
        <dbReference type="ChEBI" id="CHEBI:65315"/>
        <dbReference type="ChEBI" id="CHEBI:74502"/>
        <dbReference type="EC" id="2.1.1.193"/>
    </reaction>
</comment>
<evidence type="ECO:0000259" key="13">
    <source>
        <dbReference type="Pfam" id="PF04452"/>
    </source>
</evidence>
<evidence type="ECO:0000256" key="12">
    <source>
        <dbReference type="PIRNR" id="PIRNR015601"/>
    </source>
</evidence>
<keyword evidence="9 12" id="KW-0949">S-adenosyl-L-methionine</keyword>
<dbReference type="SUPFAM" id="SSF88697">
    <property type="entry name" value="PUA domain-like"/>
    <property type="match status" value="1"/>
</dbReference>
<keyword evidence="7 12" id="KW-0489">Methyltransferase</keyword>
<dbReference type="InterPro" id="IPR029028">
    <property type="entry name" value="Alpha/beta_knot_MTases"/>
</dbReference>
<dbReference type="InterPro" id="IPR046887">
    <property type="entry name" value="RsmE_PUA-like"/>
</dbReference>
<gene>
    <name evidence="15" type="ORF">Z045_08700</name>
</gene>
<dbReference type="GO" id="GO:0070475">
    <property type="term" value="P:rRNA base methylation"/>
    <property type="evidence" value="ECO:0007669"/>
    <property type="project" value="TreeGrafter"/>
</dbReference>
<dbReference type="PANTHER" id="PTHR30027:SF3">
    <property type="entry name" value="16S RRNA (URACIL(1498)-N(3))-METHYLTRANSFERASE"/>
    <property type="match status" value="1"/>
</dbReference>
<evidence type="ECO:0000256" key="7">
    <source>
        <dbReference type="ARBA" id="ARBA00022603"/>
    </source>
</evidence>
<dbReference type="Gene3D" id="2.40.240.20">
    <property type="entry name" value="Hypothetical PUA domain-like, domain 1"/>
    <property type="match status" value="1"/>
</dbReference>
<dbReference type="EMBL" id="AZXY01000003">
    <property type="protein sequence ID" value="KSZ59393.1"/>
    <property type="molecule type" value="Genomic_DNA"/>
</dbReference>
<evidence type="ECO:0000256" key="10">
    <source>
        <dbReference type="ARBA" id="ARBA00025699"/>
    </source>
</evidence>
<keyword evidence="5 12" id="KW-0963">Cytoplasm</keyword>
<dbReference type="SUPFAM" id="SSF75217">
    <property type="entry name" value="alpha/beta knot"/>
    <property type="match status" value="1"/>
</dbReference>
<reference evidence="15 16" key="2">
    <citation type="journal article" date="2016" name="Genome Announc.">
        <title>Draft Genome Sequence of a Versatile Hydrocarbon-Degrading Bacterium, Rhodococcus pyridinivorans Strain KG-16, Collected from Oil Fields in India.</title>
        <authorList>
            <person name="Aggarwal R.K."/>
            <person name="Dawar C."/>
            <person name="Phanindranath R."/>
            <person name="Mutnuri L."/>
            <person name="Dayal A.M."/>
        </authorList>
    </citation>
    <scope>NUCLEOTIDE SEQUENCE [LARGE SCALE GENOMIC DNA]</scope>
    <source>
        <strain evidence="15 16">KG-16</strain>
    </source>
</reference>
<dbReference type="NCBIfam" id="NF008693">
    <property type="entry name" value="PRK11713.2-3"/>
    <property type="match status" value="1"/>
</dbReference>
<dbReference type="Pfam" id="PF20260">
    <property type="entry name" value="PUA_4"/>
    <property type="match status" value="1"/>
</dbReference>
<dbReference type="CDD" id="cd18084">
    <property type="entry name" value="RsmE-like"/>
    <property type="match status" value="1"/>
</dbReference>
<dbReference type="Pfam" id="PF04452">
    <property type="entry name" value="Methyltrans_RNA"/>
    <property type="match status" value="1"/>
</dbReference>
<comment type="similarity">
    <text evidence="2 12">Belongs to the RNA methyltransferase RsmE family.</text>
</comment>
<feature type="domain" description="Ribosomal RNA small subunit methyltransferase E PUA-like" evidence="14">
    <location>
        <begin position="20"/>
        <end position="66"/>
    </location>
</feature>
<evidence type="ECO:0000256" key="5">
    <source>
        <dbReference type="ARBA" id="ARBA00022490"/>
    </source>
</evidence>
<dbReference type="Gene3D" id="3.40.1280.10">
    <property type="match status" value="1"/>
</dbReference>
<dbReference type="PANTHER" id="PTHR30027">
    <property type="entry name" value="RIBOSOMAL RNA SMALL SUBUNIT METHYLTRANSFERASE E"/>
    <property type="match status" value="1"/>
</dbReference>
<feature type="domain" description="Ribosomal RNA small subunit methyltransferase E methyltransferase" evidence="13">
    <location>
        <begin position="77"/>
        <end position="239"/>
    </location>
</feature>
<dbReference type="AlphaFoldDB" id="A0A0V9UN08"/>
<evidence type="ECO:0000256" key="4">
    <source>
        <dbReference type="ARBA" id="ARBA00013673"/>
    </source>
</evidence>
<evidence type="ECO:0000256" key="9">
    <source>
        <dbReference type="ARBA" id="ARBA00022691"/>
    </source>
</evidence>
<sequence length="252" mass="26482">MAATLFYLDPLPDEGRTAVLDGKEGRHAATVRRIAVGERLVLSDGAGEVADVEVTAVAKDRLEALVLGRRVVDPPRPSVTVVQALPKSDRSELAVELATEAGADEFVPWQSARCVARWDAKADKGVAKWQAVATSAAKQSRRAHVPTVAGLHRTPEVVARVRSAVERGDVVAVLHESATIPFADLPVRDADSLTLIVGPEGGLDDAEVEVLVDAGAVAVGLGPTVLRTSTAAAVALGAIGVLTDRWRTRPLH</sequence>
<accession>A0A0V9UN08</accession>
<evidence type="ECO:0000256" key="2">
    <source>
        <dbReference type="ARBA" id="ARBA00005528"/>
    </source>
</evidence>
<evidence type="ECO:0000256" key="8">
    <source>
        <dbReference type="ARBA" id="ARBA00022679"/>
    </source>
</evidence>
<dbReference type="InterPro" id="IPR006700">
    <property type="entry name" value="RsmE"/>
</dbReference>
<keyword evidence="8 12" id="KW-0808">Transferase</keyword>